<sequence>MCDTTDAQSPNDSFISAKTATAIPVRHPALRDALIQASLDPQVRSIDYVASAQVASAQVALDAVVLQREDGRYVLDIVPARRTVDLDEGGLVLIAWDELKLEPLELTLEEIRREPRRSNANLVWAYSGVAVPVGLRLRIQQVLLEEGPMALGQLLKSLDGEGDAAVAVMALACANLVCLDLFSQPLSPTTLVRLCVQAERA</sequence>
<name>A0A810AUR6_9BRAD</name>
<proteinExistence type="predicted"/>
<dbReference type="EMBL" id="AP023095">
    <property type="protein sequence ID" value="BCE58887.1"/>
    <property type="molecule type" value="Genomic_DNA"/>
</dbReference>
<reference evidence="2" key="2">
    <citation type="submission" date="2020-05" db="EMBL/GenBank/DDBJ databases">
        <title>Complete genome sequence of Bradyrhizobium diazoefficiens XF6 isolated from soybean nodule.</title>
        <authorList>
            <person name="Noda R."/>
            <person name="Kakizaki K."/>
            <person name="Minamisawa K."/>
        </authorList>
    </citation>
    <scope>NUCLEOTIDE SEQUENCE</scope>
    <source>
        <strain evidence="2">XF6</strain>
    </source>
</reference>
<dbReference type="AlphaFoldDB" id="A0A810AUR6"/>
<evidence type="ECO:0000313" key="1">
    <source>
        <dbReference type="EMBL" id="BCE58887.1"/>
    </source>
</evidence>
<reference evidence="1" key="1">
    <citation type="submission" date="2020-05" db="EMBL/GenBank/DDBJ databases">
        <title>Complete genome sequence of Bradyrhizobium diazoefficiens XF5 isolated from soybean nodule.</title>
        <authorList>
            <person name="Noda R."/>
            <person name="Kakizaki K."/>
            <person name="Minamisawa K."/>
        </authorList>
    </citation>
    <scope>NUCLEOTIDE SEQUENCE</scope>
    <source>
        <strain evidence="1">XF5</strain>
    </source>
</reference>
<protein>
    <submittedName>
        <fullName evidence="2">Uncharacterized protein</fullName>
    </submittedName>
</protein>
<accession>A0A810AUR6</accession>
<dbReference type="EMBL" id="AP023096">
    <property type="protein sequence ID" value="BCE67566.1"/>
    <property type="molecule type" value="Genomic_DNA"/>
</dbReference>
<evidence type="ECO:0000313" key="2">
    <source>
        <dbReference type="EMBL" id="BCE67566.1"/>
    </source>
</evidence>
<gene>
    <name evidence="1" type="ORF">XF5B_63990</name>
    <name evidence="2" type="ORF">XF6B_63650</name>
</gene>
<organism evidence="2">
    <name type="scientific">Bradyrhizobium diazoefficiens</name>
    <dbReference type="NCBI Taxonomy" id="1355477"/>
    <lineage>
        <taxon>Bacteria</taxon>
        <taxon>Pseudomonadati</taxon>
        <taxon>Pseudomonadota</taxon>
        <taxon>Alphaproteobacteria</taxon>
        <taxon>Hyphomicrobiales</taxon>
        <taxon>Nitrobacteraceae</taxon>
        <taxon>Bradyrhizobium</taxon>
    </lineage>
</organism>